<keyword evidence="2" id="KW-1185">Reference proteome</keyword>
<gene>
    <name evidence="1" type="ORF">F383_31014</name>
</gene>
<dbReference type="Proteomes" id="UP000032142">
    <property type="component" value="Unassembled WGS sequence"/>
</dbReference>
<evidence type="ECO:0000313" key="2">
    <source>
        <dbReference type="Proteomes" id="UP000032142"/>
    </source>
</evidence>
<accession>A0A0B0PM76</accession>
<organism evidence="1 2">
    <name type="scientific">Gossypium arboreum</name>
    <name type="common">Tree cotton</name>
    <name type="synonym">Gossypium nanking</name>
    <dbReference type="NCBI Taxonomy" id="29729"/>
    <lineage>
        <taxon>Eukaryota</taxon>
        <taxon>Viridiplantae</taxon>
        <taxon>Streptophyta</taxon>
        <taxon>Embryophyta</taxon>
        <taxon>Tracheophyta</taxon>
        <taxon>Spermatophyta</taxon>
        <taxon>Magnoliopsida</taxon>
        <taxon>eudicotyledons</taxon>
        <taxon>Gunneridae</taxon>
        <taxon>Pentapetalae</taxon>
        <taxon>rosids</taxon>
        <taxon>malvids</taxon>
        <taxon>Malvales</taxon>
        <taxon>Malvaceae</taxon>
        <taxon>Malvoideae</taxon>
        <taxon>Gossypium</taxon>
    </lineage>
</organism>
<evidence type="ECO:0000313" key="1">
    <source>
        <dbReference type="EMBL" id="KHG24511.1"/>
    </source>
</evidence>
<dbReference type="AlphaFoldDB" id="A0A0B0PM76"/>
<name>A0A0B0PM76_GOSAR</name>
<reference evidence="2" key="1">
    <citation type="submission" date="2014-09" db="EMBL/GenBank/DDBJ databases">
        <authorList>
            <person name="Mudge J."/>
            <person name="Ramaraj T."/>
            <person name="Lindquist I.E."/>
            <person name="Bharti A.K."/>
            <person name="Sundararajan A."/>
            <person name="Cameron C.T."/>
            <person name="Woodward J.E."/>
            <person name="May G.D."/>
            <person name="Brubaker C."/>
            <person name="Broadhvest J."/>
            <person name="Wilkins T.A."/>
        </authorList>
    </citation>
    <scope>NUCLEOTIDE SEQUENCE</scope>
    <source>
        <strain evidence="2">cv. AKA8401</strain>
    </source>
</reference>
<sequence>MLTFHSQSYYTYQMYLNRIHVHIIIHSLRMPVELFRINKDTRIARKAHTMPTSQAWSYM</sequence>
<proteinExistence type="predicted"/>
<dbReference type="EMBL" id="KN429046">
    <property type="protein sequence ID" value="KHG24511.1"/>
    <property type="molecule type" value="Genomic_DNA"/>
</dbReference>
<protein>
    <submittedName>
        <fullName evidence="1">Uncharacterized protein</fullName>
    </submittedName>
</protein>